<dbReference type="InterPro" id="IPR004648">
    <property type="entry name" value="Oligpept_transpt"/>
</dbReference>
<feature type="transmembrane region" description="Helical" evidence="10">
    <location>
        <begin position="652"/>
        <end position="675"/>
    </location>
</feature>
<dbReference type="VEuPathDB" id="FungiDB:CDV56_106634"/>
<dbReference type="Pfam" id="PF03169">
    <property type="entry name" value="OPT"/>
    <property type="match status" value="1"/>
</dbReference>
<dbReference type="InterPro" id="IPR004813">
    <property type="entry name" value="OPT"/>
</dbReference>
<reference evidence="11" key="1">
    <citation type="submission" date="2018-08" db="EMBL/GenBank/DDBJ databases">
        <title>Draft genome sequence of azole-resistant Aspergillus thermomutatus (Neosartorya pseudofischeri) strain HMR AF 39, isolated from a human nasal aspirate.</title>
        <authorList>
            <person name="Parent-Michaud M."/>
            <person name="Dufresne P.J."/>
            <person name="Fournier E."/>
            <person name="Martineau C."/>
            <person name="Moreira S."/>
            <person name="Perkins V."/>
            <person name="De Repentigny L."/>
            <person name="Dufresne S.F."/>
        </authorList>
    </citation>
    <scope>NUCLEOTIDE SEQUENCE [LARGE SCALE GENOMIC DNA]</scope>
    <source>
        <strain evidence="11">HMR AF 39</strain>
    </source>
</reference>
<accession>A0A397GYI4</accession>
<protein>
    <submittedName>
        <fullName evidence="11">Uncharacterized protein</fullName>
    </submittedName>
</protein>
<dbReference type="PANTHER" id="PTHR22601">
    <property type="entry name" value="ISP4 LIKE PROTEIN"/>
    <property type="match status" value="1"/>
</dbReference>
<dbReference type="RefSeq" id="XP_026613542.1">
    <property type="nucleotide sequence ID" value="XM_026760253.1"/>
</dbReference>
<feature type="transmembrane region" description="Helical" evidence="10">
    <location>
        <begin position="619"/>
        <end position="640"/>
    </location>
</feature>
<feature type="transmembrane region" description="Helical" evidence="10">
    <location>
        <begin position="148"/>
        <end position="167"/>
    </location>
</feature>
<evidence type="ECO:0000256" key="2">
    <source>
        <dbReference type="ARBA" id="ARBA00008807"/>
    </source>
</evidence>
<dbReference type="NCBIfam" id="TIGR00727">
    <property type="entry name" value="ISP4_OPT"/>
    <property type="match status" value="1"/>
</dbReference>
<keyword evidence="4 10" id="KW-0812">Transmembrane</keyword>
<dbReference type="AlphaFoldDB" id="A0A397GYI4"/>
<dbReference type="GO" id="GO:0035673">
    <property type="term" value="F:oligopeptide transmembrane transporter activity"/>
    <property type="evidence" value="ECO:0007669"/>
    <property type="project" value="InterPro"/>
</dbReference>
<feature type="transmembrane region" description="Helical" evidence="10">
    <location>
        <begin position="202"/>
        <end position="221"/>
    </location>
</feature>
<evidence type="ECO:0000313" key="12">
    <source>
        <dbReference type="Proteomes" id="UP000215305"/>
    </source>
</evidence>
<dbReference type="GO" id="GO:0015031">
    <property type="term" value="P:protein transport"/>
    <property type="evidence" value="ECO:0007669"/>
    <property type="project" value="UniProtKB-KW"/>
</dbReference>
<evidence type="ECO:0000256" key="5">
    <source>
        <dbReference type="ARBA" id="ARBA00022856"/>
    </source>
</evidence>
<evidence type="ECO:0000256" key="4">
    <source>
        <dbReference type="ARBA" id="ARBA00022692"/>
    </source>
</evidence>
<name>A0A397GYI4_ASPTH</name>
<evidence type="ECO:0000256" key="7">
    <source>
        <dbReference type="ARBA" id="ARBA00022989"/>
    </source>
</evidence>
<comment type="subcellular location">
    <subcellularLocation>
        <location evidence="1">Membrane</location>
        <topology evidence="1">Multi-pass membrane protein</topology>
    </subcellularLocation>
</comment>
<feature type="transmembrane region" description="Helical" evidence="10">
    <location>
        <begin position="242"/>
        <end position="275"/>
    </location>
</feature>
<feature type="transmembrane region" description="Helical" evidence="10">
    <location>
        <begin position="107"/>
        <end position="128"/>
    </location>
</feature>
<keyword evidence="12" id="KW-1185">Reference proteome</keyword>
<dbReference type="GeneID" id="38128608"/>
<dbReference type="NCBIfam" id="TIGR00728">
    <property type="entry name" value="OPT_sfam"/>
    <property type="match status" value="1"/>
</dbReference>
<evidence type="ECO:0000256" key="1">
    <source>
        <dbReference type="ARBA" id="ARBA00004141"/>
    </source>
</evidence>
<dbReference type="EMBL" id="NKHU02000126">
    <property type="protein sequence ID" value="RHZ53120.1"/>
    <property type="molecule type" value="Genomic_DNA"/>
</dbReference>
<evidence type="ECO:0000313" key="11">
    <source>
        <dbReference type="EMBL" id="RHZ53120.1"/>
    </source>
</evidence>
<evidence type="ECO:0000256" key="9">
    <source>
        <dbReference type="SAM" id="MobiDB-lite"/>
    </source>
</evidence>
<feature type="transmembrane region" description="Helical" evidence="10">
    <location>
        <begin position="432"/>
        <end position="457"/>
    </location>
</feature>
<feature type="transmembrane region" description="Helical" evidence="10">
    <location>
        <begin position="80"/>
        <end position="100"/>
    </location>
</feature>
<keyword evidence="8 10" id="KW-0472">Membrane</keyword>
<feature type="transmembrane region" description="Helical" evidence="10">
    <location>
        <begin position="325"/>
        <end position="344"/>
    </location>
</feature>
<keyword evidence="3" id="KW-0813">Transport</keyword>
<feature type="transmembrane region" description="Helical" evidence="10">
    <location>
        <begin position="695"/>
        <end position="720"/>
    </location>
</feature>
<evidence type="ECO:0000256" key="8">
    <source>
        <dbReference type="ARBA" id="ARBA00023136"/>
    </source>
</evidence>
<comment type="similarity">
    <text evidence="2">Belongs to the oligopeptide OPT transporter family.</text>
</comment>
<evidence type="ECO:0000256" key="10">
    <source>
        <dbReference type="SAM" id="Phobius"/>
    </source>
</evidence>
<sequence>MAGIKGPHVDSPEDEKARCKGSVQPTSAPSKSTGDTIRASVLDDYDAEKILPYEADDSPFPEVRAVVQPVDDVSLPVNTVRVWVIGIVFTIVGSGLNQFFSLRQPSVSISALVAQLVAYPVGCAWARWVPLGWVNQNRHFNIKEHALITIMANVSFGSAAATQVIEATVRFYGMPSRGGFHLLLTITTQLLGFGLAGMASRWLVGPATMIWPGVLSNAALLQTLHSRSNLLADGWIVSRLRFFLIVFTVGAIWYFVPGYLFTALSTFSFICWIAPQNVVVNQLFGQETGLGMSLLTFDWAQVVFANQSPLLVPFWAGLNVMGSFALFYWIICPIIYYTNTWYSAYMPMMNSNTFDNTGRPYHTKQVMNRDGTVDTMAYRHYSPMFLPAGYALTYGIAFANLTGIFVHVALYNGKDLWEQWKGRNKKDIHARLIAAYADVPWWWFAGVTILIFVLGIVTNEVWHTGLPSWAVLVAFILPMIYFVPVGIIKATTNISSNQLNLITEFIGGYAFLGRPLANMVFKFYGYVAVSQGLEFVADMKLAHYLHIAPRTLFMAQGLATLVGAIVQCGVSVFMITRFDDICTPEADGGFTCPHGRVTYSASLIWGALGPGRNFSPGQIYGNLLWFFLAGPVVIVITFVLGRRWKWFNKISWPVAFGAMSLVPPATGINFSSWWVVNVIFNGVIKRRKPAWWSKYNYVLSAALDSGVAVATVIIFFCIMLPAGPLHWWGNSVYRQCADGRGTPWKSLPSSGYFGPPRGTWE</sequence>
<proteinExistence type="inferred from homology"/>
<feature type="transmembrane region" description="Helical" evidence="10">
    <location>
        <begin position="179"/>
        <end position="196"/>
    </location>
</feature>
<keyword evidence="5" id="KW-0571">Peptide transport</keyword>
<organism evidence="11 12">
    <name type="scientific">Aspergillus thermomutatus</name>
    <name type="common">Neosartorya pseudofischeri</name>
    <dbReference type="NCBI Taxonomy" id="41047"/>
    <lineage>
        <taxon>Eukaryota</taxon>
        <taxon>Fungi</taxon>
        <taxon>Dikarya</taxon>
        <taxon>Ascomycota</taxon>
        <taxon>Pezizomycotina</taxon>
        <taxon>Eurotiomycetes</taxon>
        <taxon>Eurotiomycetidae</taxon>
        <taxon>Eurotiales</taxon>
        <taxon>Aspergillaceae</taxon>
        <taxon>Aspergillus</taxon>
        <taxon>Aspergillus subgen. Fumigati</taxon>
    </lineage>
</organism>
<feature type="transmembrane region" description="Helical" evidence="10">
    <location>
        <begin position="299"/>
        <end position="318"/>
    </location>
</feature>
<evidence type="ECO:0000256" key="6">
    <source>
        <dbReference type="ARBA" id="ARBA00022927"/>
    </source>
</evidence>
<feature type="compositionally biased region" description="Basic and acidic residues" evidence="9">
    <location>
        <begin position="7"/>
        <end position="18"/>
    </location>
</feature>
<dbReference type="GO" id="GO:0016020">
    <property type="term" value="C:membrane"/>
    <property type="evidence" value="ECO:0007669"/>
    <property type="project" value="UniProtKB-SubCell"/>
</dbReference>
<feature type="transmembrane region" description="Helical" evidence="10">
    <location>
        <begin position="469"/>
        <end position="487"/>
    </location>
</feature>
<feature type="transmembrane region" description="Helical" evidence="10">
    <location>
        <begin position="391"/>
        <end position="411"/>
    </location>
</feature>
<dbReference type="OrthoDB" id="9986677at2759"/>
<feature type="transmembrane region" description="Helical" evidence="10">
    <location>
        <begin position="553"/>
        <end position="575"/>
    </location>
</feature>
<feature type="compositionally biased region" description="Polar residues" evidence="9">
    <location>
        <begin position="23"/>
        <end position="35"/>
    </location>
</feature>
<gene>
    <name evidence="11" type="ORF">CDV56_106634</name>
</gene>
<evidence type="ECO:0000256" key="3">
    <source>
        <dbReference type="ARBA" id="ARBA00022448"/>
    </source>
</evidence>
<keyword evidence="7 10" id="KW-1133">Transmembrane helix</keyword>
<dbReference type="Proteomes" id="UP000215305">
    <property type="component" value="Unassembled WGS sequence"/>
</dbReference>
<comment type="caution">
    <text evidence="11">The sequence shown here is derived from an EMBL/GenBank/DDBJ whole genome shotgun (WGS) entry which is preliminary data.</text>
</comment>
<feature type="region of interest" description="Disordered" evidence="9">
    <location>
        <begin position="1"/>
        <end position="37"/>
    </location>
</feature>
<keyword evidence="6" id="KW-0653">Protein transport</keyword>